<evidence type="ECO:0000313" key="1">
    <source>
        <dbReference type="EMBL" id="CDC45031.1"/>
    </source>
</evidence>
<accession>R6RPR9</accession>
<proteinExistence type="predicted"/>
<dbReference type="EMBL" id="CBFJ010000075">
    <property type="protein sequence ID" value="CDC45031.1"/>
    <property type="molecule type" value="Genomic_DNA"/>
</dbReference>
<organism evidence="1 2">
    <name type="scientific">[Eubacterium] siraeum CAG:80</name>
    <dbReference type="NCBI Taxonomy" id="1263080"/>
    <lineage>
        <taxon>Bacteria</taxon>
        <taxon>Bacillati</taxon>
        <taxon>Bacillota</taxon>
        <taxon>Clostridia</taxon>
        <taxon>Eubacteriales</taxon>
        <taxon>Oscillospiraceae</taxon>
        <taxon>Oscillospiraceae incertae sedis</taxon>
    </lineage>
</organism>
<name>R6RPR9_9FIRM</name>
<gene>
    <name evidence="1" type="ORF">BN788_01623</name>
</gene>
<protein>
    <submittedName>
        <fullName evidence="1">Uncharacterized protein</fullName>
    </submittedName>
</protein>
<reference evidence="1" key="1">
    <citation type="submission" date="2012-11" db="EMBL/GenBank/DDBJ databases">
        <title>Dependencies among metagenomic species, viruses, plasmids and units of genetic variation.</title>
        <authorList>
            <person name="Nielsen H.B."/>
            <person name="Almeida M."/>
            <person name="Juncker A.S."/>
            <person name="Rasmussen S."/>
            <person name="Li J."/>
            <person name="Sunagawa S."/>
            <person name="Plichta D."/>
            <person name="Gautier L."/>
            <person name="Le Chatelier E."/>
            <person name="Peletier E."/>
            <person name="Bonde I."/>
            <person name="Nielsen T."/>
            <person name="Manichanh C."/>
            <person name="Arumugam M."/>
            <person name="Batto J."/>
            <person name="Santos M.B.Q.D."/>
            <person name="Blom N."/>
            <person name="Borruel N."/>
            <person name="Burgdorf K.S."/>
            <person name="Boumezbeur F."/>
            <person name="Casellas F."/>
            <person name="Dore J."/>
            <person name="Guarner F."/>
            <person name="Hansen T."/>
            <person name="Hildebrand F."/>
            <person name="Kaas R.S."/>
            <person name="Kennedy S."/>
            <person name="Kristiansen K."/>
            <person name="Kultima J.R."/>
            <person name="Leonard P."/>
            <person name="Levenez F."/>
            <person name="Lund O."/>
            <person name="Moumen B."/>
            <person name="Le Paslier D."/>
            <person name="Pons N."/>
            <person name="Pedersen O."/>
            <person name="Prifti E."/>
            <person name="Qin J."/>
            <person name="Raes J."/>
            <person name="Tap J."/>
            <person name="Tims S."/>
            <person name="Ussery D.W."/>
            <person name="Yamada T."/>
            <person name="MetaHit consortium"/>
            <person name="Renault P."/>
            <person name="Sicheritz-Ponten T."/>
            <person name="Bork P."/>
            <person name="Wang J."/>
            <person name="Brunak S."/>
            <person name="Ehrlich S.D."/>
        </authorList>
    </citation>
    <scope>NUCLEOTIDE SEQUENCE [LARGE SCALE GENOMIC DNA]</scope>
</reference>
<sequence>MRIVDLLNKDSILLNGAPKSKTEAIDMLVDLR</sequence>
<dbReference type="AlphaFoldDB" id="R6RPR9"/>
<evidence type="ECO:0000313" key="2">
    <source>
        <dbReference type="Proteomes" id="UP000018142"/>
    </source>
</evidence>
<dbReference type="Proteomes" id="UP000018142">
    <property type="component" value="Unassembled WGS sequence"/>
</dbReference>
<comment type="caution">
    <text evidence="1">The sequence shown here is derived from an EMBL/GenBank/DDBJ whole genome shotgun (WGS) entry which is preliminary data.</text>
</comment>